<proteinExistence type="predicted"/>
<gene>
    <name evidence="1" type="ORF">AGLY_003021</name>
</gene>
<evidence type="ECO:0000313" key="2">
    <source>
        <dbReference type="Proteomes" id="UP000475862"/>
    </source>
</evidence>
<dbReference type="OrthoDB" id="1666796at2759"/>
<evidence type="ECO:0000313" key="1">
    <source>
        <dbReference type="EMBL" id="KAE9543110.1"/>
    </source>
</evidence>
<accession>A0A6G0U2V2</accession>
<organism evidence="1 2">
    <name type="scientific">Aphis glycines</name>
    <name type="common">Soybean aphid</name>
    <dbReference type="NCBI Taxonomy" id="307491"/>
    <lineage>
        <taxon>Eukaryota</taxon>
        <taxon>Metazoa</taxon>
        <taxon>Ecdysozoa</taxon>
        <taxon>Arthropoda</taxon>
        <taxon>Hexapoda</taxon>
        <taxon>Insecta</taxon>
        <taxon>Pterygota</taxon>
        <taxon>Neoptera</taxon>
        <taxon>Paraneoptera</taxon>
        <taxon>Hemiptera</taxon>
        <taxon>Sternorrhyncha</taxon>
        <taxon>Aphidomorpha</taxon>
        <taxon>Aphidoidea</taxon>
        <taxon>Aphididae</taxon>
        <taxon>Aphidini</taxon>
        <taxon>Aphis</taxon>
        <taxon>Aphis</taxon>
    </lineage>
</organism>
<name>A0A6G0U2V2_APHGL</name>
<reference evidence="1 2" key="1">
    <citation type="submission" date="2019-08" db="EMBL/GenBank/DDBJ databases">
        <title>The genome of the soybean aphid Biotype 1, its phylome, world population structure and adaptation to the North American continent.</title>
        <authorList>
            <person name="Giordano R."/>
            <person name="Donthu R.K."/>
            <person name="Hernandez A.G."/>
            <person name="Wright C.L."/>
            <person name="Zimin A.V."/>
        </authorList>
    </citation>
    <scope>NUCLEOTIDE SEQUENCE [LARGE SCALE GENOMIC DNA]</scope>
    <source>
        <tissue evidence="1">Whole aphids</tissue>
    </source>
</reference>
<comment type="caution">
    <text evidence="1">The sequence shown here is derived from an EMBL/GenBank/DDBJ whole genome shotgun (WGS) entry which is preliminary data.</text>
</comment>
<protein>
    <submittedName>
        <fullName evidence="1">Uncharacterized protein</fullName>
    </submittedName>
</protein>
<keyword evidence="2" id="KW-1185">Reference proteome</keyword>
<dbReference type="AlphaFoldDB" id="A0A6G0U2V2"/>
<dbReference type="EMBL" id="VYZN01000009">
    <property type="protein sequence ID" value="KAE9543110.1"/>
    <property type="molecule type" value="Genomic_DNA"/>
</dbReference>
<dbReference type="Proteomes" id="UP000475862">
    <property type="component" value="Unassembled WGS sequence"/>
</dbReference>
<sequence length="172" mass="20684">MSIWYIRVYYANRQHLYVVSSMVDKDLRFKVDRSSSNNLWIVFLSHLKFKYPKSMPFYHYHKLAIKDITIIKERYQQHFLMLNYMVPLYQLTYKIKLNQFEKTLSNWAVDAGILNSLLAKSANSGCFCLAKHQNEFAVKYWLLVHLLKSVKVYTINLITQFKYQLIFHKLLL</sequence>